<sequence>MIGVSNTNISSNGVWRSHDGSEQYEYFEQPECGRGMIGVSNTNISSNGVWKRHDWSEQYEYFEQRGVE</sequence>
<organism evidence="1 2">
    <name type="scientific">Cohnella abietis</name>
    <dbReference type="NCBI Taxonomy" id="2507935"/>
    <lineage>
        <taxon>Bacteria</taxon>
        <taxon>Bacillati</taxon>
        <taxon>Bacillota</taxon>
        <taxon>Bacilli</taxon>
        <taxon>Bacillales</taxon>
        <taxon>Paenibacillaceae</taxon>
        <taxon>Cohnella</taxon>
    </lineage>
</organism>
<dbReference type="Proteomes" id="UP000289856">
    <property type="component" value="Chromosome"/>
</dbReference>
<reference evidence="1 2" key="1">
    <citation type="submission" date="2019-01" db="EMBL/GenBank/DDBJ databases">
        <title>Complete genome sequence of Cohnella hallensis HS21 isolated from Korean fir (Abies koreana) rhizospheric soil.</title>
        <authorList>
            <person name="Jiang L."/>
            <person name="Kang S.W."/>
            <person name="Kim S."/>
            <person name="Jung J."/>
            <person name="Kim C.Y."/>
            <person name="Kim D.H."/>
            <person name="Kim S.W."/>
            <person name="Lee J."/>
        </authorList>
    </citation>
    <scope>NUCLEOTIDE SEQUENCE [LARGE SCALE GENOMIC DNA]</scope>
    <source>
        <strain evidence="1 2">HS21</strain>
    </source>
</reference>
<dbReference type="KEGG" id="cohn:KCTCHS21_18290"/>
<proteinExistence type="predicted"/>
<keyword evidence="2" id="KW-1185">Reference proteome</keyword>
<name>A0A3T1D2V4_9BACL</name>
<accession>A0A3T1D2V4</accession>
<gene>
    <name evidence="1" type="ORF">KCTCHS21_18290</name>
</gene>
<evidence type="ECO:0000313" key="2">
    <source>
        <dbReference type="Proteomes" id="UP000289856"/>
    </source>
</evidence>
<dbReference type="AlphaFoldDB" id="A0A3T1D2V4"/>
<evidence type="ECO:0000313" key="1">
    <source>
        <dbReference type="EMBL" id="BBI32430.1"/>
    </source>
</evidence>
<dbReference type="EMBL" id="AP019400">
    <property type="protein sequence ID" value="BBI32430.1"/>
    <property type="molecule type" value="Genomic_DNA"/>
</dbReference>
<protein>
    <submittedName>
        <fullName evidence="1">Uncharacterized protein</fullName>
    </submittedName>
</protein>